<organism evidence="3 4">
    <name type="scientific">Vanilla planifolia</name>
    <name type="common">Vanilla</name>
    <dbReference type="NCBI Taxonomy" id="51239"/>
    <lineage>
        <taxon>Eukaryota</taxon>
        <taxon>Viridiplantae</taxon>
        <taxon>Streptophyta</taxon>
        <taxon>Embryophyta</taxon>
        <taxon>Tracheophyta</taxon>
        <taxon>Spermatophyta</taxon>
        <taxon>Magnoliopsida</taxon>
        <taxon>Liliopsida</taxon>
        <taxon>Asparagales</taxon>
        <taxon>Orchidaceae</taxon>
        <taxon>Vanilloideae</taxon>
        <taxon>Vanilleae</taxon>
        <taxon>Vanilla</taxon>
    </lineage>
</organism>
<dbReference type="AlphaFoldDB" id="A0A835P8R9"/>
<evidence type="ECO:0000313" key="4">
    <source>
        <dbReference type="Proteomes" id="UP000639772"/>
    </source>
</evidence>
<dbReference type="GO" id="GO:0016020">
    <property type="term" value="C:membrane"/>
    <property type="evidence" value="ECO:0007669"/>
    <property type="project" value="UniProtKB-SubCell"/>
</dbReference>
<comment type="caution">
    <text evidence="3">The sequence shown here is derived from an EMBL/GenBank/DDBJ whole genome shotgun (WGS) entry which is preliminary data.</text>
</comment>
<evidence type="ECO:0000313" key="3">
    <source>
        <dbReference type="EMBL" id="KAG0448609.1"/>
    </source>
</evidence>
<keyword evidence="2" id="KW-0812">Transmembrane</keyword>
<sequence>MSAFGLGFPSPVSTFLPLRRGGPRASRLLRRPWQRPRRILDPGSDVVLKWNRVFLVSCLFALFLDPFYFYLMFIGGPACMRIDLGLGIVITFFRTVADRFYLAHMLLKFLHSFRGAQLQGLWEG</sequence>
<feature type="transmembrane region" description="Helical" evidence="2">
    <location>
        <begin position="53"/>
        <end position="72"/>
    </location>
</feature>
<name>A0A835P8R9_VANPL</name>
<accession>A0A835P8R9</accession>
<evidence type="ECO:0000256" key="2">
    <source>
        <dbReference type="SAM" id="Phobius"/>
    </source>
</evidence>
<protein>
    <submittedName>
        <fullName evidence="3">Uncharacterized protein</fullName>
    </submittedName>
</protein>
<dbReference type="Proteomes" id="UP000639772">
    <property type="component" value="Unassembled WGS sequence"/>
</dbReference>
<proteinExistence type="predicted"/>
<gene>
    <name evidence="3" type="ORF">HPP92_027757</name>
</gene>
<evidence type="ECO:0000256" key="1">
    <source>
        <dbReference type="ARBA" id="ARBA00023303"/>
    </source>
</evidence>
<keyword evidence="1" id="KW-0407">Ion channel</keyword>
<dbReference type="EMBL" id="JADCNM010000290">
    <property type="protein sequence ID" value="KAG0448609.1"/>
    <property type="molecule type" value="Genomic_DNA"/>
</dbReference>
<keyword evidence="2" id="KW-1133">Transmembrane helix</keyword>
<dbReference type="PANTHER" id="PTHR45651">
    <property type="entry name" value="CYCLIC NUCLEOTIDE-GATED ION CHANNEL 15-RELATED-RELATED"/>
    <property type="match status" value="1"/>
</dbReference>
<keyword evidence="1" id="KW-0813">Transport</keyword>
<keyword evidence="1" id="KW-0406">Ion transport</keyword>
<dbReference type="PANTHER" id="PTHR45651:SF39">
    <property type="entry name" value="CYCLIC NUCLEOTIDE-GATED ION CHANNEL 18"/>
    <property type="match status" value="1"/>
</dbReference>
<reference evidence="3 4" key="1">
    <citation type="journal article" date="2020" name="Nat. Food">
        <title>A phased Vanilla planifolia genome enables genetic improvement of flavour and production.</title>
        <authorList>
            <person name="Hasing T."/>
            <person name="Tang H."/>
            <person name="Brym M."/>
            <person name="Khazi F."/>
            <person name="Huang T."/>
            <person name="Chambers A.H."/>
        </authorList>
    </citation>
    <scope>NUCLEOTIDE SEQUENCE [LARGE SCALE GENOMIC DNA]</scope>
    <source>
        <tissue evidence="3">Leaf</tissue>
    </source>
</reference>
<dbReference type="GO" id="GO:0034220">
    <property type="term" value="P:monoatomic ion transmembrane transport"/>
    <property type="evidence" value="ECO:0007669"/>
    <property type="project" value="UniProtKB-KW"/>
</dbReference>
<keyword evidence="2" id="KW-0472">Membrane</keyword>
<dbReference type="OrthoDB" id="786382at2759"/>